<dbReference type="Pfam" id="PF13689">
    <property type="entry name" value="DUF4154"/>
    <property type="match status" value="1"/>
</dbReference>
<name>A0A7V2F6R8_RHOMR</name>
<dbReference type="InterPro" id="IPR025293">
    <property type="entry name" value="YfiR/HmsC-like"/>
</dbReference>
<reference evidence="1" key="1">
    <citation type="journal article" date="2020" name="mSystems">
        <title>Genome- and Community-Level Interaction Insights into Carbon Utilization and Element Cycling Functions of Hydrothermarchaeota in Hydrothermal Sediment.</title>
        <authorList>
            <person name="Zhou Z."/>
            <person name="Liu Y."/>
            <person name="Xu W."/>
            <person name="Pan J."/>
            <person name="Luo Z.H."/>
            <person name="Li M."/>
        </authorList>
    </citation>
    <scope>NUCLEOTIDE SEQUENCE [LARGE SCALE GENOMIC DNA]</scope>
    <source>
        <strain evidence="1">SpSt-143</strain>
    </source>
</reference>
<dbReference type="AlphaFoldDB" id="A0A7V2F6R8"/>
<organism evidence="1">
    <name type="scientific">Rhodothermus marinus</name>
    <name type="common">Rhodothermus obamensis</name>
    <dbReference type="NCBI Taxonomy" id="29549"/>
    <lineage>
        <taxon>Bacteria</taxon>
        <taxon>Pseudomonadati</taxon>
        <taxon>Rhodothermota</taxon>
        <taxon>Rhodothermia</taxon>
        <taxon>Rhodothermales</taxon>
        <taxon>Rhodothermaceae</taxon>
        <taxon>Rhodothermus</taxon>
    </lineage>
</organism>
<gene>
    <name evidence="1" type="ORF">ENO59_03585</name>
</gene>
<sequence>MVRQQFIACALFIGILVGPVLPQEAPSWEVRAYRIKAAFLYHFAQFSSWPEDVFTGPQAPLRLCILGEDPFGEALQQLEGKTVRNRPLEIVHLAAGASALTCHVVFMGRMPDAVLRETLSQLQGRPVLSIGEQEAFLKQGGIIRLFTHKNRVQFEINLAALHRSGLQLSSRVIRLAQLYKEK</sequence>
<protein>
    <submittedName>
        <fullName evidence="1">YfiR family protein</fullName>
    </submittedName>
</protein>
<dbReference type="EMBL" id="DSGB01000004">
    <property type="protein sequence ID" value="HER95585.1"/>
    <property type="molecule type" value="Genomic_DNA"/>
</dbReference>
<comment type="caution">
    <text evidence="1">The sequence shown here is derived from an EMBL/GenBank/DDBJ whole genome shotgun (WGS) entry which is preliminary data.</text>
</comment>
<accession>A0A7V2F6R8</accession>
<proteinExistence type="predicted"/>
<evidence type="ECO:0000313" key="1">
    <source>
        <dbReference type="EMBL" id="HER95585.1"/>
    </source>
</evidence>